<evidence type="ECO:0000313" key="3">
    <source>
        <dbReference type="Proteomes" id="UP001281410"/>
    </source>
</evidence>
<dbReference type="AlphaFoldDB" id="A0AAE0EJD9"/>
<evidence type="ECO:0000256" key="1">
    <source>
        <dbReference type="SAM" id="MobiDB-lite"/>
    </source>
</evidence>
<proteinExistence type="predicted"/>
<name>A0AAE0EJD9_9ROSI</name>
<dbReference type="Proteomes" id="UP001281410">
    <property type="component" value="Unassembled WGS sequence"/>
</dbReference>
<organism evidence="2 3">
    <name type="scientific">Dipteronia sinensis</name>
    <dbReference type="NCBI Taxonomy" id="43782"/>
    <lineage>
        <taxon>Eukaryota</taxon>
        <taxon>Viridiplantae</taxon>
        <taxon>Streptophyta</taxon>
        <taxon>Embryophyta</taxon>
        <taxon>Tracheophyta</taxon>
        <taxon>Spermatophyta</taxon>
        <taxon>Magnoliopsida</taxon>
        <taxon>eudicotyledons</taxon>
        <taxon>Gunneridae</taxon>
        <taxon>Pentapetalae</taxon>
        <taxon>rosids</taxon>
        <taxon>malvids</taxon>
        <taxon>Sapindales</taxon>
        <taxon>Sapindaceae</taxon>
        <taxon>Hippocastanoideae</taxon>
        <taxon>Acereae</taxon>
        <taxon>Dipteronia</taxon>
    </lineage>
</organism>
<reference evidence="2" key="1">
    <citation type="journal article" date="2023" name="Plant J.">
        <title>Genome sequences and population genomics provide insights into the demographic history, inbreeding, and mutation load of two 'living fossil' tree species of Dipteronia.</title>
        <authorList>
            <person name="Feng Y."/>
            <person name="Comes H.P."/>
            <person name="Chen J."/>
            <person name="Zhu S."/>
            <person name="Lu R."/>
            <person name="Zhang X."/>
            <person name="Li P."/>
            <person name="Qiu J."/>
            <person name="Olsen K.M."/>
            <person name="Qiu Y."/>
        </authorList>
    </citation>
    <scope>NUCLEOTIDE SEQUENCE</scope>
    <source>
        <strain evidence="2">NBL</strain>
    </source>
</reference>
<keyword evidence="3" id="KW-1185">Reference proteome</keyword>
<accession>A0AAE0EJD9</accession>
<sequence length="144" mass="16235">MEVDSTFIGGRSRLTSVGGLIEPNGAQNRPPMEVDEEEDEKKNLDANCSSIENKLELVVYTDIFTTDQHNEIKASFERSLTLVQHSFKPSDFKELREVVSRNALNMVLDKYERVDSNDSICSCVIRLTHGLPCAHEISGYKREG</sequence>
<gene>
    <name evidence="2" type="ORF">Dsin_002125</name>
</gene>
<feature type="region of interest" description="Disordered" evidence="1">
    <location>
        <begin position="15"/>
        <end position="41"/>
    </location>
</feature>
<comment type="caution">
    <text evidence="2">The sequence shown here is derived from an EMBL/GenBank/DDBJ whole genome shotgun (WGS) entry which is preliminary data.</text>
</comment>
<evidence type="ECO:0000313" key="2">
    <source>
        <dbReference type="EMBL" id="KAK3230244.1"/>
    </source>
</evidence>
<dbReference type="EMBL" id="JANJYJ010000001">
    <property type="protein sequence ID" value="KAK3230244.1"/>
    <property type="molecule type" value="Genomic_DNA"/>
</dbReference>
<evidence type="ECO:0008006" key="4">
    <source>
        <dbReference type="Google" id="ProtNLM"/>
    </source>
</evidence>
<protein>
    <recommendedName>
        <fullName evidence="4">SWIM-type domain-containing protein</fullName>
    </recommendedName>
</protein>